<evidence type="ECO:0000256" key="7">
    <source>
        <dbReference type="HAMAP-Rule" id="MF_00181"/>
    </source>
</evidence>
<keyword evidence="10" id="KW-1185">Reference proteome</keyword>
<evidence type="ECO:0000256" key="6">
    <source>
        <dbReference type="ARBA" id="ARBA00022801"/>
    </source>
</evidence>
<comment type="catalytic activity">
    <reaction evidence="1 7">
        <text>Release of an N-terminal amino acid, Xaa-|-Yaa-, in which Xaa is preferably Leu, but may be other amino acids including Pro although not Arg or Lys, and Yaa may be Pro. Amino acid amides and methyl esters are also readily hydrolyzed, but rates on arylamides are exceedingly low.</text>
        <dbReference type="EC" id="3.4.11.1"/>
    </reaction>
</comment>
<dbReference type="InterPro" id="IPR043472">
    <property type="entry name" value="Macro_dom-like"/>
</dbReference>
<dbReference type="EC" id="3.4.11.1" evidence="7"/>
<comment type="subcellular location">
    <subcellularLocation>
        <location evidence="7">Cytoplasm</location>
    </subcellularLocation>
</comment>
<dbReference type="InterPro" id="IPR023042">
    <property type="entry name" value="Peptidase_M17_leu_NH2_pept"/>
</dbReference>
<dbReference type="CDD" id="cd00433">
    <property type="entry name" value="Peptidase_M17"/>
    <property type="match status" value="1"/>
</dbReference>
<dbReference type="SUPFAM" id="SSF53187">
    <property type="entry name" value="Zn-dependent exopeptidases"/>
    <property type="match status" value="1"/>
</dbReference>
<dbReference type="Pfam" id="PF00883">
    <property type="entry name" value="Peptidase_M17"/>
    <property type="match status" value="1"/>
</dbReference>
<keyword evidence="5 7" id="KW-0645">Protease</keyword>
<feature type="binding site" evidence="7">
    <location>
        <position position="230"/>
    </location>
    <ligand>
        <name>Mn(2+)</name>
        <dbReference type="ChEBI" id="CHEBI:29035"/>
        <label>2</label>
    </ligand>
</feature>
<evidence type="ECO:0000256" key="5">
    <source>
        <dbReference type="ARBA" id="ARBA00022670"/>
    </source>
</evidence>
<organism evidence="9 10">
    <name type="scientific">Deinobacterium chartae</name>
    <dbReference type="NCBI Taxonomy" id="521158"/>
    <lineage>
        <taxon>Bacteria</taxon>
        <taxon>Thermotogati</taxon>
        <taxon>Deinococcota</taxon>
        <taxon>Deinococci</taxon>
        <taxon>Deinococcales</taxon>
        <taxon>Deinococcaceae</taxon>
        <taxon>Deinobacterium</taxon>
    </lineage>
</organism>
<dbReference type="InterPro" id="IPR000819">
    <property type="entry name" value="Peptidase_M17_C"/>
</dbReference>
<dbReference type="RefSeq" id="WP_183988876.1">
    <property type="nucleotide sequence ID" value="NZ_JACHHG010000022.1"/>
</dbReference>
<reference evidence="9 10" key="1">
    <citation type="submission" date="2020-08" db="EMBL/GenBank/DDBJ databases">
        <title>Genomic Encyclopedia of Type Strains, Phase IV (KMG-IV): sequencing the most valuable type-strain genomes for metagenomic binning, comparative biology and taxonomic classification.</title>
        <authorList>
            <person name="Goeker M."/>
        </authorList>
    </citation>
    <scope>NUCLEOTIDE SEQUENCE [LARGE SCALE GENOMIC DNA]</scope>
    <source>
        <strain evidence="9 10">DSM 21458</strain>
    </source>
</reference>
<feature type="active site" evidence="7">
    <location>
        <position position="316"/>
    </location>
</feature>
<feature type="binding site" evidence="7">
    <location>
        <position position="253"/>
    </location>
    <ligand>
        <name>Mn(2+)</name>
        <dbReference type="ChEBI" id="CHEBI:29035"/>
        <label>2</label>
    </ligand>
</feature>
<gene>
    <name evidence="7" type="primary">pepA</name>
    <name evidence="9" type="ORF">HNR42_003606</name>
</gene>
<keyword evidence="7" id="KW-0464">Manganese</keyword>
<keyword evidence="7" id="KW-0963">Cytoplasm</keyword>
<evidence type="ECO:0000256" key="3">
    <source>
        <dbReference type="ARBA" id="ARBA00009528"/>
    </source>
</evidence>
<comment type="caution">
    <text evidence="9">The sequence shown here is derived from an EMBL/GenBank/DDBJ whole genome shotgun (WGS) entry which is preliminary data.</text>
</comment>
<name>A0A841I6V3_9DEIO</name>
<comment type="similarity">
    <text evidence="3 7">Belongs to the peptidase M17 family.</text>
</comment>
<keyword evidence="6 7" id="KW-0378">Hydrolase</keyword>
<feature type="binding site" evidence="7">
    <location>
        <position position="314"/>
    </location>
    <ligand>
        <name>Mn(2+)</name>
        <dbReference type="ChEBI" id="CHEBI:29035"/>
        <label>1</label>
    </ligand>
</feature>
<dbReference type="PROSITE" id="PS00631">
    <property type="entry name" value="CYTOSOL_AP"/>
    <property type="match status" value="1"/>
</dbReference>
<dbReference type="GO" id="GO:0006508">
    <property type="term" value="P:proteolysis"/>
    <property type="evidence" value="ECO:0007669"/>
    <property type="project" value="UniProtKB-KW"/>
</dbReference>
<evidence type="ECO:0000259" key="8">
    <source>
        <dbReference type="PROSITE" id="PS00631"/>
    </source>
</evidence>
<dbReference type="Gene3D" id="3.40.630.10">
    <property type="entry name" value="Zn peptidases"/>
    <property type="match status" value="1"/>
</dbReference>
<proteinExistence type="inferred from homology"/>
<dbReference type="PANTHER" id="PTHR11963:SF23">
    <property type="entry name" value="CYTOSOL AMINOPEPTIDASE"/>
    <property type="match status" value="1"/>
</dbReference>
<comment type="function">
    <text evidence="7">Presumably involved in the processing and regular turnover of intracellular proteins. Catalyzes the removal of unsubstituted N-terminal amino acids from various peptides.</text>
</comment>
<dbReference type="PANTHER" id="PTHR11963">
    <property type="entry name" value="LEUCINE AMINOPEPTIDASE-RELATED"/>
    <property type="match status" value="1"/>
</dbReference>
<accession>A0A841I6V3</accession>
<dbReference type="Proteomes" id="UP000569951">
    <property type="component" value="Unassembled WGS sequence"/>
</dbReference>
<feature type="binding site" evidence="7">
    <location>
        <position position="235"/>
    </location>
    <ligand>
        <name>Mn(2+)</name>
        <dbReference type="ChEBI" id="CHEBI:29035"/>
        <label>1</label>
    </ligand>
</feature>
<comment type="catalytic activity">
    <reaction evidence="2 7">
        <text>Release of an N-terminal amino acid, preferentially leucine, but not glutamic or aspartic acids.</text>
        <dbReference type="EC" id="3.4.11.10"/>
    </reaction>
</comment>
<feature type="binding site" evidence="7">
    <location>
        <position position="235"/>
    </location>
    <ligand>
        <name>Mn(2+)</name>
        <dbReference type="ChEBI" id="CHEBI:29035"/>
        <label>2</label>
    </ligand>
</feature>
<evidence type="ECO:0000313" key="9">
    <source>
        <dbReference type="EMBL" id="MBB6100140.1"/>
    </source>
</evidence>
<evidence type="ECO:0000256" key="4">
    <source>
        <dbReference type="ARBA" id="ARBA00022438"/>
    </source>
</evidence>
<dbReference type="EC" id="3.4.11.10" evidence="7"/>
<keyword evidence="4 7" id="KW-0031">Aminopeptidase</keyword>
<feature type="binding site" evidence="7">
    <location>
        <position position="314"/>
    </location>
    <ligand>
        <name>Mn(2+)</name>
        <dbReference type="ChEBI" id="CHEBI:29035"/>
        <label>2</label>
    </ligand>
</feature>
<dbReference type="PRINTS" id="PR00481">
    <property type="entry name" value="LAMNOPPTDASE"/>
</dbReference>
<dbReference type="GO" id="GO:0070006">
    <property type="term" value="F:metalloaminopeptidase activity"/>
    <property type="evidence" value="ECO:0007669"/>
    <property type="project" value="InterPro"/>
</dbReference>
<sequence>MRLHNDARSSADLHLLLAQAGQLLHTPDLGPEFAALAARLSQGLEGERTATLRWTDGDYLLAAAPENAEAARALGVRLTRAAQGLEARSAQVSGLTGELAAELALGAKLAAYRFTRFKDDGKPTLEALSVTGLDEALLKRVEAIAEGVALARDLVNLPFNALNALDLTAVAQDLAQQHGLELTVWDRAECERRGLGLFLAVAQGSPVEPQFIQLRYRPAQPKRTVALVGKGVMFDTGGYSLKTSAGMVTMKCDMGGAAAVLGAVKALALLAPDVEVRAYVAATDNAVSGTAMRPGDIYTAVNGKTVEITNTDAEGRLTLGDALAVASAENPDLIVDLATLTGAKITALGDDIAALFCNDSALETEIRSAAARAGERVWPLPLEKRYLKGYQKGVADLKNSDLSPAGGSIKAALFLQEFVSGAWAHLDIAGNALSDQEHDLGPAGGTGFGVMTLVELVAPRG</sequence>
<dbReference type="GO" id="GO:0005737">
    <property type="term" value="C:cytoplasm"/>
    <property type="evidence" value="ECO:0007669"/>
    <property type="project" value="UniProtKB-SubCell"/>
</dbReference>
<protein>
    <recommendedName>
        <fullName evidence="7">Probable cytosol aminopeptidase</fullName>
        <ecNumber evidence="7">3.4.11.1</ecNumber>
    </recommendedName>
    <alternativeName>
        <fullName evidence="7">Leucine aminopeptidase</fullName>
        <shortName evidence="7">LAP</shortName>
        <ecNumber evidence="7">3.4.11.10</ecNumber>
    </alternativeName>
    <alternativeName>
        <fullName evidence="7">Leucyl aminopeptidase</fullName>
    </alternativeName>
</protein>
<evidence type="ECO:0000313" key="10">
    <source>
        <dbReference type="Proteomes" id="UP000569951"/>
    </source>
</evidence>
<feature type="active site" evidence="7">
    <location>
        <position position="242"/>
    </location>
</feature>
<comment type="cofactor">
    <cofactor evidence="7">
        <name>Mn(2+)</name>
        <dbReference type="ChEBI" id="CHEBI:29035"/>
    </cofactor>
    <text evidence="7">Binds 2 manganese ions per subunit.</text>
</comment>
<dbReference type="GO" id="GO:0030145">
    <property type="term" value="F:manganese ion binding"/>
    <property type="evidence" value="ECO:0007669"/>
    <property type="project" value="UniProtKB-UniRule"/>
</dbReference>
<keyword evidence="7" id="KW-0479">Metal-binding</keyword>
<dbReference type="SUPFAM" id="SSF52949">
    <property type="entry name" value="Macro domain-like"/>
    <property type="match status" value="1"/>
</dbReference>
<feature type="binding site" evidence="7">
    <location>
        <position position="312"/>
    </location>
    <ligand>
        <name>Mn(2+)</name>
        <dbReference type="ChEBI" id="CHEBI:29035"/>
        <label>1</label>
    </ligand>
</feature>
<dbReference type="InterPro" id="IPR011356">
    <property type="entry name" value="Leucine_aapep/pepB"/>
</dbReference>
<evidence type="ECO:0000256" key="1">
    <source>
        <dbReference type="ARBA" id="ARBA00000135"/>
    </source>
</evidence>
<dbReference type="EMBL" id="JACHHG010000022">
    <property type="protein sequence ID" value="MBB6100140.1"/>
    <property type="molecule type" value="Genomic_DNA"/>
</dbReference>
<feature type="domain" description="Cytosol aminopeptidase" evidence="8">
    <location>
        <begin position="310"/>
        <end position="317"/>
    </location>
</feature>
<dbReference type="AlphaFoldDB" id="A0A841I6V3"/>
<dbReference type="Gene3D" id="3.40.220.10">
    <property type="entry name" value="Leucine Aminopeptidase, subunit E, domain 1"/>
    <property type="match status" value="1"/>
</dbReference>
<dbReference type="HAMAP" id="MF_00181">
    <property type="entry name" value="Cytosol_peptidase_M17"/>
    <property type="match status" value="1"/>
</dbReference>
<evidence type="ECO:0000256" key="2">
    <source>
        <dbReference type="ARBA" id="ARBA00000967"/>
    </source>
</evidence>